<reference evidence="2" key="1">
    <citation type="submission" date="2016-11" db="UniProtKB">
        <authorList>
            <consortium name="WormBaseParasite"/>
        </authorList>
    </citation>
    <scope>IDENTIFICATION</scope>
    <source>
        <strain evidence="2">KR3021</strain>
    </source>
</reference>
<accession>A0AC35U1W8</accession>
<evidence type="ECO:0000313" key="1">
    <source>
        <dbReference type="Proteomes" id="UP000095286"/>
    </source>
</evidence>
<proteinExistence type="predicted"/>
<name>A0AC35U1W8_9BILA</name>
<dbReference type="Proteomes" id="UP000095286">
    <property type="component" value="Unplaced"/>
</dbReference>
<dbReference type="WBParaSite" id="RSKR_0000698300.1">
    <property type="protein sequence ID" value="RSKR_0000698300.1"/>
    <property type="gene ID" value="RSKR_0000698300"/>
</dbReference>
<protein>
    <submittedName>
        <fullName evidence="2">Zinc transporter ZIP9</fullName>
    </submittedName>
</protein>
<sequence length="336" mass="36181">MFEGIGTLVLFSISMFVGSYLAGLVPLAFKLNETGIRFISIFGAGLLIGTALSVIIPEGIEALYEEKEESMGLKNKLPVDKLTVDMIESVKRVFPDAKKITKREVFHQEIDMNENRMCPEHEHKHKTHAIGLSLVIGFVFMLLVDQVTHIASKMTASTGRQKITATVGLVIHAAADGIALGSASSLNKNGIQFIVFFAIMLHKAPAAFSLVSFLLMSNLEKFKIKKHLLIFSLAAPVTALLTFEFLAVFGSENLDSSDTTGILMLFSAGTFLYVATVHVLPELQSTAKGNGELVIISSSSPGHAHSDSGPKYSGKELIVLITGAILPSLLSSGHSH</sequence>
<organism evidence="1 2">
    <name type="scientific">Rhabditophanes sp. KR3021</name>
    <dbReference type="NCBI Taxonomy" id="114890"/>
    <lineage>
        <taxon>Eukaryota</taxon>
        <taxon>Metazoa</taxon>
        <taxon>Ecdysozoa</taxon>
        <taxon>Nematoda</taxon>
        <taxon>Chromadorea</taxon>
        <taxon>Rhabditida</taxon>
        <taxon>Tylenchina</taxon>
        <taxon>Panagrolaimomorpha</taxon>
        <taxon>Strongyloidoidea</taxon>
        <taxon>Alloionematidae</taxon>
        <taxon>Rhabditophanes</taxon>
    </lineage>
</organism>
<evidence type="ECO:0000313" key="2">
    <source>
        <dbReference type="WBParaSite" id="RSKR_0000698300.1"/>
    </source>
</evidence>